<gene>
    <name evidence="1" type="ORF">H9L05_03755</name>
</gene>
<evidence type="ECO:0000313" key="2">
    <source>
        <dbReference type="Proteomes" id="UP000516093"/>
    </source>
</evidence>
<reference evidence="1 2" key="1">
    <citation type="submission" date="2020-08" db="EMBL/GenBank/DDBJ databases">
        <title>Genome sequence of Hymenobacter qilianensis JCM 19763T.</title>
        <authorList>
            <person name="Hyun D.-W."/>
            <person name="Bae J.-W."/>
        </authorList>
    </citation>
    <scope>NUCLEOTIDE SEQUENCE [LARGE SCALE GENOMIC DNA]</scope>
    <source>
        <strain evidence="1 2">JCM 19763</strain>
    </source>
</reference>
<protein>
    <submittedName>
        <fullName evidence="1">DUF3891 family protein</fullName>
    </submittedName>
</protein>
<sequence>MIVRETPSSFTCIGQHDHAHISGVMADHWLGVYFGDASRRDDVTLAVYEHDRAWIPLDAEPLWNEQTQAPYSFLDFPPAPRLHHYEQGITELENLSPYAGLLSSLHYTGFPEMAKLAAGREFLQQEAGRQQRLRRQLGINASGQTTLDFHVQLLKFLDRLSLYLCMNEPGADKEHEHPWYKGGIPFSDYFDFTDHQLIQTKWASRTQVQVVPFPFDEAFCVTLPCKELRKNELADVGLAECFQRAPIQKLPVWITE</sequence>
<name>A0A7H0GX29_9BACT</name>
<organism evidence="1 2">
    <name type="scientific">Hymenobacter qilianensis</name>
    <dbReference type="NCBI Taxonomy" id="1385715"/>
    <lineage>
        <taxon>Bacteria</taxon>
        <taxon>Pseudomonadati</taxon>
        <taxon>Bacteroidota</taxon>
        <taxon>Cytophagia</taxon>
        <taxon>Cytophagales</taxon>
        <taxon>Hymenobacteraceae</taxon>
        <taxon>Hymenobacter</taxon>
    </lineage>
</organism>
<dbReference type="RefSeq" id="WP_187733083.1">
    <property type="nucleotide sequence ID" value="NZ_BMFN01000002.1"/>
</dbReference>
<dbReference type="KEGG" id="hqi:H9L05_03755"/>
<keyword evidence="2" id="KW-1185">Reference proteome</keyword>
<dbReference type="InterPro" id="IPR024992">
    <property type="entry name" value="DUF3891"/>
</dbReference>
<dbReference type="AlphaFoldDB" id="A0A7H0GX29"/>
<dbReference type="Pfam" id="PF13030">
    <property type="entry name" value="DUF3891"/>
    <property type="match status" value="1"/>
</dbReference>
<evidence type="ECO:0000313" key="1">
    <source>
        <dbReference type="EMBL" id="QNP52845.1"/>
    </source>
</evidence>
<accession>A0A7H0GX29</accession>
<dbReference type="Proteomes" id="UP000516093">
    <property type="component" value="Chromosome"/>
</dbReference>
<proteinExistence type="predicted"/>
<dbReference type="EMBL" id="CP060784">
    <property type="protein sequence ID" value="QNP52845.1"/>
    <property type="molecule type" value="Genomic_DNA"/>
</dbReference>